<sequence length="66" mass="7383">MPYLCLLVAVDEVGRNFANTHNYVVSDIYWENLGIIACLKPLPKVLLPLPTKLADGLRLEGVFLIE</sequence>
<protein>
    <submittedName>
        <fullName evidence="1">Uncharacterized protein</fullName>
    </submittedName>
</protein>
<comment type="caution">
    <text evidence="1">The sequence shown here is derived from an EMBL/GenBank/DDBJ whole genome shotgun (WGS) entry which is preliminary data.</text>
</comment>
<dbReference type="EMBL" id="NAPY01000027">
    <property type="protein sequence ID" value="MUL37861.1"/>
    <property type="molecule type" value="Genomic_DNA"/>
</dbReference>
<dbReference type="AlphaFoldDB" id="A0A6N8FY23"/>
<keyword evidence="2" id="KW-1185">Reference proteome</keyword>
<name>A0A6N8FY23_9CHRO</name>
<dbReference type="Proteomes" id="UP000441797">
    <property type="component" value="Unassembled WGS sequence"/>
</dbReference>
<gene>
    <name evidence="1" type="ORF">BWI75_16385</name>
</gene>
<evidence type="ECO:0000313" key="1">
    <source>
        <dbReference type="EMBL" id="MUL37861.1"/>
    </source>
</evidence>
<organism evidence="1 2">
    <name type="scientific">Gloeocapsopsis dulcis AAB1 = 1H9</name>
    <dbReference type="NCBI Taxonomy" id="1433147"/>
    <lineage>
        <taxon>Bacteria</taxon>
        <taxon>Bacillati</taxon>
        <taxon>Cyanobacteriota</taxon>
        <taxon>Cyanophyceae</taxon>
        <taxon>Oscillatoriophycideae</taxon>
        <taxon>Chroococcales</taxon>
        <taxon>Chroococcaceae</taxon>
        <taxon>Gloeocapsopsis</taxon>
        <taxon>Gloeocapsopsis dulcis</taxon>
    </lineage>
</organism>
<reference evidence="1 2" key="1">
    <citation type="journal article" date="2019" name="Front. Microbiol.">
        <title>Genomic Features for Desiccation Tolerance and Sugar Biosynthesis in the Extremophile Gloeocapsopsis sp. UTEX B3054.</title>
        <authorList>
            <person name="Urrejola C."/>
            <person name="Alcorta J."/>
            <person name="Salas L."/>
            <person name="Vasquez M."/>
            <person name="Polz M.F."/>
            <person name="Vicuna R."/>
            <person name="Diez B."/>
        </authorList>
    </citation>
    <scope>NUCLEOTIDE SEQUENCE [LARGE SCALE GENOMIC DNA]</scope>
    <source>
        <strain evidence="1 2">1H9</strain>
    </source>
</reference>
<evidence type="ECO:0000313" key="2">
    <source>
        <dbReference type="Proteomes" id="UP000441797"/>
    </source>
</evidence>
<proteinExistence type="predicted"/>
<accession>A0A6N8FY23</accession>